<name>A0A1I6KDI1_9FIRM</name>
<accession>A0A1I6KDI1</accession>
<dbReference type="AlphaFoldDB" id="A0A1I6KDI1"/>
<evidence type="ECO:0000313" key="1">
    <source>
        <dbReference type="EMBL" id="SFR88930.1"/>
    </source>
</evidence>
<dbReference type="Proteomes" id="UP000199659">
    <property type="component" value="Unassembled WGS sequence"/>
</dbReference>
<gene>
    <name evidence="1" type="ORF">SAMN05661086_02369</name>
</gene>
<keyword evidence="2" id="KW-1185">Reference proteome</keyword>
<protein>
    <submittedName>
        <fullName evidence="1">Uncharacterized protein</fullName>
    </submittedName>
</protein>
<dbReference type="EMBL" id="FOYZ01000008">
    <property type="protein sequence ID" value="SFR88930.1"/>
    <property type="molecule type" value="Genomic_DNA"/>
</dbReference>
<proteinExistence type="predicted"/>
<evidence type="ECO:0000313" key="2">
    <source>
        <dbReference type="Proteomes" id="UP000199659"/>
    </source>
</evidence>
<organism evidence="1 2">
    <name type="scientific">Anaeromicropila populeti</name>
    <dbReference type="NCBI Taxonomy" id="37658"/>
    <lineage>
        <taxon>Bacteria</taxon>
        <taxon>Bacillati</taxon>
        <taxon>Bacillota</taxon>
        <taxon>Clostridia</taxon>
        <taxon>Lachnospirales</taxon>
        <taxon>Lachnospiraceae</taxon>
        <taxon>Anaeromicropila</taxon>
    </lineage>
</organism>
<reference evidence="1 2" key="1">
    <citation type="submission" date="2016-10" db="EMBL/GenBank/DDBJ databases">
        <authorList>
            <person name="de Groot N.N."/>
        </authorList>
    </citation>
    <scope>NUCLEOTIDE SEQUENCE [LARGE SCALE GENOMIC DNA]</scope>
    <source>
        <strain evidence="1 2">743A</strain>
    </source>
</reference>
<sequence>MNKRPILHLLICCQNCSSAIKQPLKKLFAYSKRQNQWCPYADICIDTPDDHEEKIFQQRRLGCSYLLLHQKRTQIITSFNGQEDCKIFNATYHYRIFSNKKQPILQHFFLHNLPKSNPITSTIRLFHSKYIPTE</sequence>